<gene>
    <name evidence="2" type="ORF">BHV28_05230</name>
</gene>
<dbReference type="KEGG" id="thd:BHV28_05230"/>
<proteinExistence type="predicted"/>
<protein>
    <submittedName>
        <fullName evidence="2">Phosphoadenosine phosphosulfate reductase family protein</fullName>
    </submittedName>
</protein>
<dbReference type="Pfam" id="PF01507">
    <property type="entry name" value="PAPS_reduct"/>
    <property type="match status" value="1"/>
</dbReference>
<dbReference type="Gene3D" id="3.40.50.620">
    <property type="entry name" value="HUPs"/>
    <property type="match status" value="1"/>
</dbReference>
<dbReference type="AlphaFoldDB" id="A0A1U9JTP8"/>
<dbReference type="PANTHER" id="PTHR30083:SF0">
    <property type="entry name" value="3'-PHOSPHOADENOSINE 5'-PHOSPHOSULFATE SULFOTRANSFERASE (PAPS REDUCTASE)_FAD SYNTHETASE"/>
    <property type="match status" value="1"/>
</dbReference>
<accession>A0A1U9JTP8</accession>
<evidence type="ECO:0000259" key="1">
    <source>
        <dbReference type="Pfam" id="PF01507"/>
    </source>
</evidence>
<dbReference type="EMBL" id="CP017315">
    <property type="protein sequence ID" value="AQS41230.1"/>
    <property type="molecule type" value="Genomic_DNA"/>
</dbReference>
<dbReference type="InterPro" id="IPR021845">
    <property type="entry name" value="DUF3440"/>
</dbReference>
<dbReference type="Pfam" id="PF11922">
    <property type="entry name" value="DUF3440"/>
    <property type="match status" value="1"/>
</dbReference>
<dbReference type="SUPFAM" id="SSF52402">
    <property type="entry name" value="Adenine nucleotide alpha hydrolases-like"/>
    <property type="match status" value="1"/>
</dbReference>
<evidence type="ECO:0000313" key="2">
    <source>
        <dbReference type="EMBL" id="AQS41230.1"/>
    </source>
</evidence>
<feature type="domain" description="Phosphoadenosine phosphosulphate reductase" evidence="1">
    <location>
        <begin position="27"/>
        <end position="233"/>
    </location>
</feature>
<reference evidence="2 3" key="1">
    <citation type="journal article" date="2010" name="Science">
        <title>Genomic comparison of the ants Camponotus floridanus and Harpegnathos saltator.</title>
        <authorList>
            <person name="Bonasio R."/>
            <person name="Zhang G."/>
            <person name="Ye C."/>
            <person name="Mutti N.S."/>
            <person name="Fang X."/>
            <person name="Qin N."/>
            <person name="Donahue G."/>
            <person name="Yang P."/>
            <person name="Li Q."/>
            <person name="Li C."/>
            <person name="Zhang P."/>
            <person name="Huang Z."/>
            <person name="Berger S.L."/>
            <person name="Reinberg D."/>
            <person name="Wang J."/>
            <person name="Liebig J."/>
        </authorList>
    </citation>
    <scope>NUCLEOTIDE SEQUENCE [LARGE SCALE GENOMIC DNA]</scope>
    <source>
        <strain evidence="2 3">Hsal</strain>
    </source>
</reference>
<organism evidence="2 3">
    <name type="scientific">Candidatus Tokpelaia hoelldobleri</name>
    <dbReference type="NCBI Taxonomy" id="1902579"/>
    <lineage>
        <taxon>Bacteria</taxon>
        <taxon>Pseudomonadati</taxon>
        <taxon>Pseudomonadota</taxon>
        <taxon>Alphaproteobacteria</taxon>
        <taxon>Hyphomicrobiales</taxon>
        <taxon>Candidatus Tokpelaia</taxon>
    </lineage>
</organism>
<dbReference type="InterPro" id="IPR014729">
    <property type="entry name" value="Rossmann-like_a/b/a_fold"/>
</dbReference>
<dbReference type="GO" id="GO:0071453">
    <property type="term" value="P:cellular response to oxygen levels"/>
    <property type="evidence" value="ECO:0007669"/>
    <property type="project" value="TreeGrafter"/>
</dbReference>
<dbReference type="Proteomes" id="UP000188912">
    <property type="component" value="Chromosome"/>
</dbReference>
<keyword evidence="3" id="KW-1185">Reference proteome</keyword>
<dbReference type="InterPro" id="IPR002500">
    <property type="entry name" value="PAPS_reduct_dom"/>
</dbReference>
<name>A0A1U9JTP8_9HYPH</name>
<reference evidence="2 3" key="2">
    <citation type="journal article" date="2016" name="Sci. Rep.">
        <title>The genome of Rhizobiales bacteria in predatory ants reveals urease gene functions but no genes for nitrogen fixation.</title>
        <authorList>
            <person name="Neuvonen M.M."/>
            <person name="Tamarit D."/>
            <person name="Naslund K."/>
            <person name="Liebig J."/>
            <person name="Feldhaar H."/>
            <person name="Moran N.A."/>
            <person name="Guy L."/>
            <person name="Andersson S.G."/>
        </authorList>
    </citation>
    <scope>NUCLEOTIDE SEQUENCE [LARGE SCALE GENOMIC DNA]</scope>
    <source>
        <strain evidence="2 3">Hsal</strain>
    </source>
</reference>
<dbReference type="PANTHER" id="PTHR30083">
    <property type="entry name" value="TRANSCRIPTIONAL REGULATOR-RELATED"/>
    <property type="match status" value="1"/>
</dbReference>
<dbReference type="STRING" id="1902579.BHV28_05230"/>
<dbReference type="GO" id="GO:0003824">
    <property type="term" value="F:catalytic activity"/>
    <property type="evidence" value="ECO:0007669"/>
    <property type="project" value="InterPro"/>
</dbReference>
<dbReference type="CDD" id="cd23947">
    <property type="entry name" value="PAPS_reductase-like_YbdN"/>
    <property type="match status" value="1"/>
</dbReference>
<sequence length="428" mass="49983">MRYLEKDVYKAACERIDRALADSEFLYVSFSGGKDSGVLLNLAVERAEKMGRRIGIFHIDYEAQYQATTDYVARTLEKLKERCSIYHVCLPLSVPCATSMHQKYWIPWNQSDKSIWVRDMPANTITEDNAPPFFKKGMRDYDFQSQFGIFLKKKLNVKSVACLVGIRAQESLNRWRVIGRPDRVQMYNGLKWTRMLDKDVFNAYPLYDWHTEDIWTANAKSGWDYNSLYDLLYQAGIPLHTMRVASPFIETAIQSLHLYRAIEPHTWGKLVGRVNGVNFSGIYGGTTAMGWRSITKPRGHTWRSYAEFLLSTLPKDIADNYRRKIATSIKFWRERGGLLPDEAIEQIRKSGHPIKTKTPKMYKSKKKAVMFEDYPDDMETNYFRLVPSWKRFCVCIMKNDHLCKYMGFAQTKTEIKKRQMTLKKYEGI</sequence>
<evidence type="ECO:0000313" key="3">
    <source>
        <dbReference type="Proteomes" id="UP000188912"/>
    </source>
</evidence>